<gene>
    <name evidence="1" type="ordered locus">AZOLI_p20525</name>
</gene>
<proteinExistence type="predicted"/>
<keyword evidence="1" id="KW-0614">Plasmid</keyword>
<dbReference type="Proteomes" id="UP000005667">
    <property type="component" value="Plasmid AZO_p2"/>
</dbReference>
<reference evidence="2" key="1">
    <citation type="journal article" date="2011" name="PLoS Genet.">
        <title>Azospirillum genomes reveal transition of bacteria from aquatic to terrestrial environments.</title>
        <authorList>
            <person name="Wisniewski-Dye F."/>
            <person name="Borziak K."/>
            <person name="Khalsa-Moyers G."/>
            <person name="Alexandre G."/>
            <person name="Sukharnikov L.O."/>
            <person name="Wuichet K."/>
            <person name="Hurst G.B."/>
            <person name="McDonald W.H."/>
            <person name="Robertson J.S."/>
            <person name="Barbe V."/>
            <person name="Calteau A."/>
            <person name="Rouy Z."/>
            <person name="Mangenot S."/>
            <person name="Prigent-Combaret C."/>
            <person name="Normand P."/>
            <person name="Boyer M."/>
            <person name="Siguier P."/>
            <person name="Dessaux Y."/>
            <person name="Elmerich C."/>
            <person name="Condemine G."/>
            <person name="Krishnen G."/>
            <person name="Kennedy I."/>
            <person name="Paterson A.H."/>
            <person name="Gonzalez V."/>
            <person name="Mavingui P."/>
            <person name="Zhulin I.B."/>
        </authorList>
    </citation>
    <scope>NUCLEOTIDE SEQUENCE [LARGE SCALE GENOMIC DNA]</scope>
    <source>
        <strain evidence="2">4B</strain>
    </source>
</reference>
<name>G7ZDP5_AZOL4</name>
<evidence type="ECO:0000313" key="1">
    <source>
        <dbReference type="EMBL" id="CBS89648.1"/>
    </source>
</evidence>
<dbReference type="AlphaFoldDB" id="G7ZDP5"/>
<dbReference type="EMBL" id="FQ311870">
    <property type="protein sequence ID" value="CBS89648.1"/>
    <property type="molecule type" value="Genomic_DNA"/>
</dbReference>
<dbReference type="HOGENOM" id="CLU_2462465_0_0_5"/>
<evidence type="ECO:0000313" key="2">
    <source>
        <dbReference type="Proteomes" id="UP000005667"/>
    </source>
</evidence>
<keyword evidence="2" id="KW-1185">Reference proteome</keyword>
<organism evidence="1 2">
    <name type="scientific">Azospirillum lipoferum (strain 4B)</name>
    <dbReference type="NCBI Taxonomy" id="862719"/>
    <lineage>
        <taxon>Bacteria</taxon>
        <taxon>Pseudomonadati</taxon>
        <taxon>Pseudomonadota</taxon>
        <taxon>Alphaproteobacteria</taxon>
        <taxon>Rhodospirillales</taxon>
        <taxon>Azospirillaceae</taxon>
        <taxon>Azospirillum</taxon>
    </lineage>
</organism>
<geneLocation type="plasmid" evidence="1 2">
    <name>AZO_p2</name>
</geneLocation>
<protein>
    <submittedName>
        <fullName evidence="1">Uncharacterized protein</fullName>
    </submittedName>
</protein>
<sequence length="88" mass="9783">MCIGMPLRQWRGKHPSHPCNDGSAASGHWILYGFPEHARAHPVRQTTAGIRYRAENADNPLAAIRSITHTNRIAERPPLHTPCRNAVA</sequence>
<dbReference type="KEGG" id="ali:AZOLI_p20525"/>
<accession>G7ZDP5</accession>